<protein>
    <submittedName>
        <fullName evidence="1">Uncharacterized protein</fullName>
    </submittedName>
</protein>
<organism evidence="1 2">
    <name type="scientific">Pseudoduganella aquatica</name>
    <dbReference type="NCBI Taxonomy" id="2660641"/>
    <lineage>
        <taxon>Bacteria</taxon>
        <taxon>Pseudomonadati</taxon>
        <taxon>Pseudomonadota</taxon>
        <taxon>Betaproteobacteria</taxon>
        <taxon>Burkholderiales</taxon>
        <taxon>Oxalobacteraceae</taxon>
        <taxon>Telluria group</taxon>
        <taxon>Pseudoduganella</taxon>
    </lineage>
</organism>
<comment type="caution">
    <text evidence="1">The sequence shown here is derived from an EMBL/GenBank/DDBJ whole genome shotgun (WGS) entry which is preliminary data.</text>
</comment>
<dbReference type="Proteomes" id="UP000450676">
    <property type="component" value="Unassembled WGS sequence"/>
</dbReference>
<gene>
    <name evidence="1" type="ORF">GTP77_21605</name>
</gene>
<accession>A0A7X4HFB1</accession>
<evidence type="ECO:0000313" key="2">
    <source>
        <dbReference type="Proteomes" id="UP000450676"/>
    </source>
</evidence>
<name>A0A7X4HFB1_9BURK</name>
<keyword evidence="2" id="KW-1185">Reference proteome</keyword>
<dbReference type="RefSeq" id="WP_161074217.1">
    <property type="nucleotide sequence ID" value="NZ_CP086370.1"/>
</dbReference>
<reference evidence="1 2" key="1">
    <citation type="submission" date="2019-12" db="EMBL/GenBank/DDBJ databases">
        <title>Novel species isolated from a subtropical stream in China.</title>
        <authorList>
            <person name="Lu H."/>
        </authorList>
    </citation>
    <scope>NUCLEOTIDE SEQUENCE [LARGE SCALE GENOMIC DNA]</scope>
    <source>
        <strain evidence="1 2">FT127W</strain>
    </source>
</reference>
<evidence type="ECO:0000313" key="1">
    <source>
        <dbReference type="EMBL" id="MYN09919.1"/>
    </source>
</evidence>
<sequence>MQNLISELTRLYLPAGLAGDAAYADLLAQRVQGQSGVELRLAADGRTRAIAIPFRPVAGGLEAQHWTQLCDVANALQTELGLPAPAVSISGDSGYGLWLSLAVPVPEALARQFAAQLWTKYLPDAPQPDGAALELPPYLHQGTGKWTAFINPGLGASFAEESGLEMPPPTAGQAALLDGLHSISEAQFAHALKLLQPAPPAVQTSTSAPAPAAAPTAVIEDGLLLKDATLEDIIALLHSRNIEPTFRHLIRK</sequence>
<dbReference type="EMBL" id="WWCU01000029">
    <property type="protein sequence ID" value="MYN09919.1"/>
    <property type="molecule type" value="Genomic_DNA"/>
</dbReference>
<dbReference type="AlphaFoldDB" id="A0A7X4HFB1"/>
<proteinExistence type="predicted"/>